<evidence type="ECO:0000313" key="9">
    <source>
        <dbReference type="EMBL" id="CAK8677217.1"/>
    </source>
</evidence>
<keyword evidence="5" id="KW-0648">Protein biosynthesis</keyword>
<evidence type="ECO:0008006" key="11">
    <source>
        <dbReference type="Google" id="ProtNLM"/>
    </source>
</evidence>
<keyword evidence="10" id="KW-1185">Reference proteome</keyword>
<dbReference type="Proteomes" id="UP001642483">
    <property type="component" value="Unassembled WGS sequence"/>
</dbReference>
<keyword evidence="3" id="KW-0597">Phosphoprotein</keyword>
<evidence type="ECO:0000313" key="10">
    <source>
        <dbReference type="Proteomes" id="UP001642483"/>
    </source>
</evidence>
<evidence type="ECO:0000256" key="6">
    <source>
        <dbReference type="SAM" id="MobiDB-lite"/>
    </source>
</evidence>
<keyword evidence="4" id="KW-0810">Translation regulation</keyword>
<evidence type="ECO:0000256" key="2">
    <source>
        <dbReference type="ARBA" id="ARBA00022540"/>
    </source>
</evidence>
<evidence type="ECO:0000256" key="4">
    <source>
        <dbReference type="ARBA" id="ARBA00022845"/>
    </source>
</evidence>
<dbReference type="CDD" id="cd11559">
    <property type="entry name" value="W2_eIF4G1_like"/>
    <property type="match status" value="1"/>
</dbReference>
<evidence type="ECO:0000259" key="7">
    <source>
        <dbReference type="PROSITE" id="PS51363"/>
    </source>
</evidence>
<dbReference type="SMART" id="SM00515">
    <property type="entry name" value="eIF5C"/>
    <property type="match status" value="1"/>
</dbReference>
<dbReference type="PANTHER" id="PTHR23253:SF78">
    <property type="entry name" value="EUKARYOTIC TRANSLATION INITIATION FACTOR 4G1, ISOFORM B-RELATED"/>
    <property type="match status" value="1"/>
</dbReference>
<dbReference type="Pfam" id="PF02020">
    <property type="entry name" value="W2"/>
    <property type="match status" value="1"/>
</dbReference>
<comment type="caution">
    <text evidence="9">The sequence shown here is derived from an EMBL/GenBank/DDBJ whole genome shotgun (WGS) entry which is preliminary data.</text>
</comment>
<reference evidence="9 10" key="1">
    <citation type="submission" date="2024-02" db="EMBL/GenBank/DDBJ databases">
        <authorList>
            <person name="Daric V."/>
            <person name="Darras S."/>
        </authorList>
    </citation>
    <scope>NUCLEOTIDE SEQUENCE [LARGE SCALE GENOMIC DNA]</scope>
</reference>
<evidence type="ECO:0000256" key="1">
    <source>
        <dbReference type="ARBA" id="ARBA00005775"/>
    </source>
</evidence>
<dbReference type="SMART" id="SM00543">
    <property type="entry name" value="MIF4G"/>
    <property type="match status" value="1"/>
</dbReference>
<evidence type="ECO:0000259" key="8">
    <source>
        <dbReference type="PROSITE" id="PS51366"/>
    </source>
</evidence>
<sequence>MRDVNFNKNEIIFRKTRSILNKLTPEKFDKLCQDILNIGIDSKVILKGIVILIFEKAIDELRYSSLYANLCRRLYHEAPNFDASQTLESCIPKPNTFRRLLIAKLQDEFENRNRKLEAFDSKVDLLSLEEVEQRARAKQHVLGNIKFIGELYRLNLLHESIVHKCIKQLINKKKKGMADDLSEDLECLCQIMTTCGRRLDHARAKSLMDQYFDRLDYLQRKKTDLPARIRFMLQDVIDLRAANWVPRNTMVNQNPKTLGQIRSEVGEKHPGLLFDAKPASAVQNQESSESSAGLGFFPKTKKQQIGGFSGPLSPQAAAPIACEPTSPGVGFDFFTPLPTTSAPHKPNTGLAHSMFTPRYLNGVNSAPIATQQPPQARNGYSHSKSTSYSYSSRSDQRGSPKAGVRQMTRPEPRTIRPMVSASVMTPQKQTFHMRNPVHSQVSRYNAALNGTSSEKEHRNITHQRGISSASADAFQPSFQHVLDKQKPTNQRTVVSSSEETKKIKPATTSQKEAENLCRKVVANFFSYDSFQEEKMAFITMELNLPKKFMTILCQALVERSLHFSEQARCDLCRLLRLLSDRGMITPDHISQGVRLTFEKLGDLESELPRIKSVMASLLARVVVHDLLTLKEVAMRLEGGYLFPLFLLMLQQMMRIKNKDFLLSLFTESNIKMMAMMPEVSQDKKETLEILNGKQLSFLLPLLRMEMELSSQLNKEQSPTGIYRWIRDNISSQLQSDPRFIEALMTCCLDHMTKDCSLADGVDRTKNASKEIQMREKMKLSTMKPVLQKFMHDQTRLQLHALYAVQTFAFTNNFPKGLMLRLFDLLYNEDIIDEETFLLWKEDVNDEVPGKGKSLFQVNAWLTWLQEADTEDDEEEA</sequence>
<dbReference type="InterPro" id="IPR016024">
    <property type="entry name" value="ARM-type_fold"/>
</dbReference>
<comment type="similarity">
    <text evidence="1">Belongs to the eukaryotic initiation factor 4G family.</text>
</comment>
<accession>A0ABP0FBZ3</accession>
<protein>
    <recommendedName>
        <fullName evidence="11">Eukaryotic translation initiation factor 4 gamma 2</fullName>
    </recommendedName>
</protein>
<dbReference type="Gene3D" id="1.25.40.180">
    <property type="match status" value="3"/>
</dbReference>
<dbReference type="EMBL" id="CAWYQH010000046">
    <property type="protein sequence ID" value="CAK8677217.1"/>
    <property type="molecule type" value="Genomic_DNA"/>
</dbReference>
<dbReference type="InterPro" id="IPR003307">
    <property type="entry name" value="W2_domain"/>
</dbReference>
<gene>
    <name evidence="9" type="ORF">CVLEPA_LOCUS6619</name>
</gene>
<evidence type="ECO:0000256" key="3">
    <source>
        <dbReference type="ARBA" id="ARBA00022553"/>
    </source>
</evidence>
<dbReference type="PANTHER" id="PTHR23253">
    <property type="entry name" value="EUKARYOTIC TRANSLATION INITIATION FACTOR 4 GAMMA"/>
    <property type="match status" value="1"/>
</dbReference>
<dbReference type="InterPro" id="IPR003890">
    <property type="entry name" value="MIF4G-like_typ-3"/>
</dbReference>
<feature type="compositionally biased region" description="Polar residues" evidence="6">
    <location>
        <begin position="487"/>
        <end position="497"/>
    </location>
</feature>
<feature type="compositionally biased region" description="Polar residues" evidence="6">
    <location>
        <begin position="364"/>
        <end position="375"/>
    </location>
</feature>
<dbReference type="Pfam" id="PF02854">
    <property type="entry name" value="MIF4G"/>
    <property type="match status" value="1"/>
</dbReference>
<feature type="region of interest" description="Disordered" evidence="6">
    <location>
        <begin position="485"/>
        <end position="507"/>
    </location>
</feature>
<organism evidence="9 10">
    <name type="scientific">Clavelina lepadiformis</name>
    <name type="common">Light-bulb sea squirt</name>
    <name type="synonym">Ascidia lepadiformis</name>
    <dbReference type="NCBI Taxonomy" id="159417"/>
    <lineage>
        <taxon>Eukaryota</taxon>
        <taxon>Metazoa</taxon>
        <taxon>Chordata</taxon>
        <taxon>Tunicata</taxon>
        <taxon>Ascidiacea</taxon>
        <taxon>Aplousobranchia</taxon>
        <taxon>Clavelinidae</taxon>
        <taxon>Clavelina</taxon>
    </lineage>
</organism>
<dbReference type="Pfam" id="PF02847">
    <property type="entry name" value="MA3"/>
    <property type="match status" value="1"/>
</dbReference>
<proteinExistence type="inferred from homology"/>
<name>A0ABP0FBZ3_CLALP</name>
<dbReference type="SUPFAM" id="SSF48371">
    <property type="entry name" value="ARM repeat"/>
    <property type="match status" value="3"/>
</dbReference>
<dbReference type="InterPro" id="IPR003891">
    <property type="entry name" value="Initiation_fac_eIF4g_MI"/>
</dbReference>
<feature type="domain" description="W2" evidence="7">
    <location>
        <begin position="692"/>
        <end position="874"/>
    </location>
</feature>
<feature type="domain" description="MI" evidence="8">
    <location>
        <begin position="512"/>
        <end position="637"/>
    </location>
</feature>
<feature type="region of interest" description="Disordered" evidence="6">
    <location>
        <begin position="364"/>
        <end position="412"/>
    </location>
</feature>
<evidence type="ECO:0000256" key="5">
    <source>
        <dbReference type="ARBA" id="ARBA00022917"/>
    </source>
</evidence>
<keyword evidence="2" id="KW-0396">Initiation factor</keyword>
<dbReference type="PROSITE" id="PS51366">
    <property type="entry name" value="MI"/>
    <property type="match status" value="1"/>
</dbReference>
<feature type="compositionally biased region" description="Low complexity" evidence="6">
    <location>
        <begin position="380"/>
        <end position="393"/>
    </location>
</feature>
<dbReference type="PROSITE" id="PS51363">
    <property type="entry name" value="W2"/>
    <property type="match status" value="1"/>
</dbReference>